<feature type="compositionally biased region" description="Basic and acidic residues" evidence="1">
    <location>
        <begin position="466"/>
        <end position="480"/>
    </location>
</feature>
<feature type="compositionally biased region" description="Acidic residues" evidence="1">
    <location>
        <begin position="950"/>
        <end position="961"/>
    </location>
</feature>
<feature type="compositionally biased region" description="Acidic residues" evidence="1">
    <location>
        <begin position="878"/>
        <end position="892"/>
    </location>
</feature>
<keyword evidence="3" id="KW-1185">Reference proteome</keyword>
<organism evidence="2 3">
    <name type="scientific">Tilletia walkeri</name>
    <dbReference type="NCBI Taxonomy" id="117179"/>
    <lineage>
        <taxon>Eukaryota</taxon>
        <taxon>Fungi</taxon>
        <taxon>Dikarya</taxon>
        <taxon>Basidiomycota</taxon>
        <taxon>Ustilaginomycotina</taxon>
        <taxon>Exobasidiomycetes</taxon>
        <taxon>Tilletiales</taxon>
        <taxon>Tilletiaceae</taxon>
        <taxon>Tilletia</taxon>
    </lineage>
</organism>
<feature type="compositionally biased region" description="Low complexity" evidence="1">
    <location>
        <begin position="622"/>
        <end position="645"/>
    </location>
</feature>
<evidence type="ECO:0000313" key="2">
    <source>
        <dbReference type="EMBL" id="KAE8271967.1"/>
    </source>
</evidence>
<dbReference type="EMBL" id="LWDG02000006">
    <property type="protein sequence ID" value="KAE8271967.1"/>
    <property type="molecule type" value="Genomic_DNA"/>
</dbReference>
<evidence type="ECO:0000256" key="1">
    <source>
        <dbReference type="SAM" id="MobiDB-lite"/>
    </source>
</evidence>
<dbReference type="Proteomes" id="UP000078113">
    <property type="component" value="Unassembled WGS sequence"/>
</dbReference>
<evidence type="ECO:0000313" key="3">
    <source>
        <dbReference type="Proteomes" id="UP000078113"/>
    </source>
</evidence>
<comment type="caution">
    <text evidence="2">The sequence shown here is derived from an EMBL/GenBank/DDBJ whole genome shotgun (WGS) entry which is preliminary data.</text>
</comment>
<feature type="compositionally biased region" description="Polar residues" evidence="1">
    <location>
        <begin position="455"/>
        <end position="465"/>
    </location>
</feature>
<name>A0A8X7NFH6_9BASI</name>
<sequence length="1033" mass="110150">MEVDAGVPASQMRAGSGSPFVQVNAESYPYTETAQAWLEEYQQSLRTTLRTSQPVFLIEGFLYLEQGAYPPLSAEERNALLGEAPSPLARAQATYYLLRDRALAEPALDPNAPFTPQAETHPSAVAWAARNTLKLTRVQRALVDALWLIDHGHLALGVDILIRVISASSKSFPLEALLSRDAVHQLFFRLAIHAEIERVEMAATLPPVLRNHAGANPLAAKRLVSFADAFQHAGVGKLFASESVSAQDTASLPHQALEAYLISLCRLKGLGETWKWLNKRYGGYEESDQEGSIYASLLIAVIQSIASPKPLRGQLHEIISLPFSAADLQILDSYATAPPSTRTNTISNSESRKARAVIAEVLFIRYIQSGRYSDALALDAQLELQSAQFEPGLFELPQTGPEEDELEARRKRRADLLRAAREVMPEVQRRLLDVRRVQTAVAAAGTAPPAKSKQSRTTEGSWQDVSQEHVMGEDGKRAGDGEDAEMDDGTASPHQEEAEQGNTSLVPLTSSAALRGQIPLEEAADLANQSSATAAAVVHASDPQAALISALVSNSVDVRGSTSMAHAGPRKSRTSFDVSLSAAPFRGNRSIGSMGGRAGDPKTSQLNSPMRQSPGPSLNPIRGSPFGSRGRSSLAGGAPSPASFGTPRRNVSSQLDLAATSEQSGSPGMHLAYLFRQPERRFVATVDIPLPSGGDRVGGASTEQWAAEQTLRLDTGLQQDISLLDTILPETPMDEEEDPANRTIKTSGAAIDDGDTSVRMPGAWDAPAGGSNEQSKSRGLKKRGAGGRGNNSAEEGAVTRGGRSKRTRRAAGAPPPSPSPQPGPVSSTPTVKRTTTVLQQPSSRNPRARPPPPPSGLRRMTRASSVLSTSSSVTGEIIPEDENGSDDGEDAILNEMVEVEGNAPPTLLRLAAPGNDKGRPSRNTKRVASTSTSATTAPRTRRSSRLASQEPDEGEEEDDDGGSATASQSETETDTETEETEQGDDGDFQVDETESESGRRSKQTRTRRAGGVGIKKAATTKASTTRSKAKKRA</sequence>
<evidence type="ECO:0008006" key="4">
    <source>
        <dbReference type="Google" id="ProtNLM"/>
    </source>
</evidence>
<accession>A0A8X7NFH6</accession>
<protein>
    <recommendedName>
        <fullName evidence="4">ELYS-like domain-containing protein</fullName>
    </recommendedName>
</protein>
<gene>
    <name evidence="2" type="ORF">A4X09_0g335</name>
</gene>
<feature type="compositionally biased region" description="Acidic residues" evidence="1">
    <location>
        <begin position="971"/>
        <end position="995"/>
    </location>
</feature>
<feature type="compositionally biased region" description="Low complexity" evidence="1">
    <location>
        <begin position="926"/>
        <end position="938"/>
    </location>
</feature>
<dbReference type="AlphaFoldDB" id="A0A8X7NFH6"/>
<feature type="region of interest" description="Disordered" evidence="1">
    <location>
        <begin position="730"/>
        <end position="1033"/>
    </location>
</feature>
<reference evidence="2" key="1">
    <citation type="submission" date="2016-04" db="EMBL/GenBank/DDBJ databases">
        <authorList>
            <person name="Nguyen H.D."/>
            <person name="Samba Siva P."/>
            <person name="Cullis J."/>
            <person name="Levesque C.A."/>
            <person name="Hambleton S."/>
        </authorList>
    </citation>
    <scope>NUCLEOTIDE SEQUENCE</scope>
    <source>
        <strain evidence="2">DAOMC 236422</strain>
    </source>
</reference>
<feature type="compositionally biased region" description="Polar residues" evidence="1">
    <location>
        <begin position="602"/>
        <end position="616"/>
    </location>
</feature>
<feature type="compositionally biased region" description="Low complexity" evidence="1">
    <location>
        <begin position="864"/>
        <end position="874"/>
    </location>
</feature>
<reference evidence="2" key="2">
    <citation type="journal article" date="2019" name="IMA Fungus">
        <title>Genome sequencing and comparison of five Tilletia species to identify candidate genes for the detection of regulated species infecting wheat.</title>
        <authorList>
            <person name="Nguyen H.D.T."/>
            <person name="Sultana T."/>
            <person name="Kesanakurti P."/>
            <person name="Hambleton S."/>
        </authorList>
    </citation>
    <scope>NUCLEOTIDE SEQUENCE</scope>
    <source>
        <strain evidence="2">DAOMC 236422</strain>
    </source>
</reference>
<feature type="region of interest" description="Disordered" evidence="1">
    <location>
        <begin position="561"/>
        <end position="650"/>
    </location>
</feature>
<feature type="compositionally biased region" description="Low complexity" evidence="1">
    <location>
        <begin position="1015"/>
        <end position="1026"/>
    </location>
</feature>
<feature type="compositionally biased region" description="Pro residues" evidence="1">
    <location>
        <begin position="813"/>
        <end position="823"/>
    </location>
</feature>
<feature type="region of interest" description="Disordered" evidence="1">
    <location>
        <begin position="442"/>
        <end position="503"/>
    </location>
</feature>
<proteinExistence type="predicted"/>